<gene>
    <name evidence="2" type="ORF">GCM10011374_04750</name>
</gene>
<keyword evidence="3" id="KW-1185">Reference proteome</keyword>
<dbReference type="AlphaFoldDB" id="A0A917LNB8"/>
<sequence>MLRNRGRAGPVVPHARDEGENGGAGRRQTCPKGGPFSIRSGPAGGEPWNRIRRGSGRTPPQSASRGLPRLTTETEAVQPQLVAVDVRAVHGLAQQAGLFSGHGVIIHQR</sequence>
<evidence type="ECO:0000313" key="2">
    <source>
        <dbReference type="EMBL" id="GGG45529.1"/>
    </source>
</evidence>
<accession>A0A917LNB8</accession>
<evidence type="ECO:0000313" key="3">
    <source>
        <dbReference type="Proteomes" id="UP000638848"/>
    </source>
</evidence>
<evidence type="ECO:0000256" key="1">
    <source>
        <dbReference type="SAM" id="MobiDB-lite"/>
    </source>
</evidence>
<reference evidence="2" key="2">
    <citation type="submission" date="2020-09" db="EMBL/GenBank/DDBJ databases">
        <authorList>
            <person name="Sun Q."/>
            <person name="Zhou Y."/>
        </authorList>
    </citation>
    <scope>NUCLEOTIDE SEQUENCE</scope>
    <source>
        <strain evidence="2">CGMCC 1.12187</strain>
    </source>
</reference>
<dbReference type="Proteomes" id="UP000638848">
    <property type="component" value="Unassembled WGS sequence"/>
</dbReference>
<name>A0A917LNB8_9MICC</name>
<reference evidence="2" key="1">
    <citation type="journal article" date="2014" name="Int. J. Syst. Evol. Microbiol.">
        <title>Complete genome sequence of Corynebacterium casei LMG S-19264T (=DSM 44701T), isolated from a smear-ripened cheese.</title>
        <authorList>
            <consortium name="US DOE Joint Genome Institute (JGI-PGF)"/>
            <person name="Walter F."/>
            <person name="Albersmeier A."/>
            <person name="Kalinowski J."/>
            <person name="Ruckert C."/>
        </authorList>
    </citation>
    <scope>NUCLEOTIDE SEQUENCE</scope>
    <source>
        <strain evidence="2">CGMCC 1.12187</strain>
    </source>
</reference>
<comment type="caution">
    <text evidence="2">The sequence shown here is derived from an EMBL/GenBank/DDBJ whole genome shotgun (WGS) entry which is preliminary data.</text>
</comment>
<organism evidence="2 3">
    <name type="scientific">Kocuria dechangensis</name>
    <dbReference type="NCBI Taxonomy" id="1176249"/>
    <lineage>
        <taxon>Bacteria</taxon>
        <taxon>Bacillati</taxon>
        <taxon>Actinomycetota</taxon>
        <taxon>Actinomycetes</taxon>
        <taxon>Micrococcales</taxon>
        <taxon>Micrococcaceae</taxon>
        <taxon>Kocuria</taxon>
    </lineage>
</organism>
<feature type="region of interest" description="Disordered" evidence="1">
    <location>
        <begin position="1"/>
        <end position="74"/>
    </location>
</feature>
<proteinExistence type="predicted"/>
<dbReference type="EMBL" id="BMEQ01000002">
    <property type="protein sequence ID" value="GGG45529.1"/>
    <property type="molecule type" value="Genomic_DNA"/>
</dbReference>
<protein>
    <submittedName>
        <fullName evidence="2">Uncharacterized protein</fullName>
    </submittedName>
</protein>